<evidence type="ECO:0000256" key="10">
    <source>
        <dbReference type="ARBA" id="ARBA00022697"/>
    </source>
</evidence>
<evidence type="ECO:0000256" key="3">
    <source>
        <dbReference type="ARBA" id="ARBA00005056"/>
    </source>
</evidence>
<keyword evidence="19" id="KW-0486">Methionine biosynthesis</keyword>
<comment type="cofactor">
    <cofactor evidence="1">
        <name>a metal cation</name>
        <dbReference type="ChEBI" id="CHEBI:25213"/>
    </cofactor>
</comment>
<comment type="function">
    <text evidence="21">Bifunctional aspartate kinase and homoserine dehydrogenase that catalyzes the first and the third steps toward the synthesis of lysine, methionine and threonine from aspartate.</text>
</comment>
<dbReference type="EMBL" id="JALLPJ020000696">
    <property type="protein sequence ID" value="KAL3785342.1"/>
    <property type="molecule type" value="Genomic_DNA"/>
</dbReference>
<evidence type="ECO:0000256" key="6">
    <source>
        <dbReference type="ARBA" id="ARBA00007952"/>
    </source>
</evidence>
<evidence type="ECO:0000259" key="24">
    <source>
        <dbReference type="Pfam" id="PF00696"/>
    </source>
</evidence>
<protein>
    <recommendedName>
        <fullName evidence="30">Homoserine dehydrogenase</fullName>
    </recommendedName>
</protein>
<gene>
    <name evidence="28" type="ORF">ACHAWO_008019</name>
</gene>
<dbReference type="GO" id="GO:0009086">
    <property type="term" value="P:methionine biosynthetic process"/>
    <property type="evidence" value="ECO:0007669"/>
    <property type="project" value="UniProtKB-KW"/>
</dbReference>
<keyword evidence="11" id="KW-0479">Metal-binding</keyword>
<feature type="domain" description="Aspartokinase ACT" evidence="27">
    <location>
        <begin position="382"/>
        <end position="442"/>
    </location>
</feature>
<dbReference type="InterPro" id="IPR054352">
    <property type="entry name" value="ACT_Aspartokinase"/>
</dbReference>
<dbReference type="SUPFAM" id="SSF55021">
    <property type="entry name" value="ACT-like"/>
    <property type="match status" value="2"/>
</dbReference>
<evidence type="ECO:0000256" key="20">
    <source>
        <dbReference type="ARBA" id="ARBA00023268"/>
    </source>
</evidence>
<keyword evidence="18" id="KW-0915">Sodium</keyword>
<evidence type="ECO:0000256" key="16">
    <source>
        <dbReference type="ARBA" id="ARBA00023002"/>
    </source>
</evidence>
<feature type="domain" description="Homoserine dehydrogenase catalytic" evidence="25">
    <location>
        <begin position="708"/>
        <end position="879"/>
    </location>
</feature>
<dbReference type="InterPro" id="IPR045865">
    <property type="entry name" value="ACT-like_dom_sf"/>
</dbReference>
<evidence type="ECO:0000259" key="25">
    <source>
        <dbReference type="Pfam" id="PF00742"/>
    </source>
</evidence>
<dbReference type="CDD" id="cd04921">
    <property type="entry name" value="ACT_AKi-HSDH-ThrA-like_1"/>
    <property type="match status" value="1"/>
</dbReference>
<dbReference type="Pfam" id="PF22468">
    <property type="entry name" value="ACT_9"/>
    <property type="match status" value="2"/>
</dbReference>
<evidence type="ECO:0000256" key="4">
    <source>
        <dbReference type="ARBA" id="ARBA00005062"/>
    </source>
</evidence>
<keyword evidence="14" id="KW-0067">ATP-binding</keyword>
<evidence type="ECO:0000256" key="12">
    <source>
        <dbReference type="ARBA" id="ARBA00022741"/>
    </source>
</evidence>
<feature type="domain" description="Aspartokinase ACT" evidence="27">
    <location>
        <begin position="463"/>
        <end position="523"/>
    </location>
</feature>
<keyword evidence="8" id="KW-0028">Amino-acid biosynthesis</keyword>
<keyword evidence="9" id="KW-0808">Transferase</keyword>
<evidence type="ECO:0000259" key="26">
    <source>
        <dbReference type="Pfam" id="PF03447"/>
    </source>
</evidence>
<dbReference type="Pfam" id="PF03447">
    <property type="entry name" value="NAD_binding_3"/>
    <property type="match status" value="1"/>
</dbReference>
<keyword evidence="17" id="KW-0520">NAD</keyword>
<dbReference type="NCBIfam" id="TIGR00657">
    <property type="entry name" value="asp_kinases"/>
    <property type="match status" value="1"/>
</dbReference>
<evidence type="ECO:0000256" key="5">
    <source>
        <dbReference type="ARBA" id="ARBA00005139"/>
    </source>
</evidence>
<dbReference type="GO" id="GO:0046872">
    <property type="term" value="F:metal ion binding"/>
    <property type="evidence" value="ECO:0007669"/>
    <property type="project" value="UniProtKB-KW"/>
</dbReference>
<evidence type="ECO:0000256" key="22">
    <source>
        <dbReference type="ARBA" id="ARBA00048561"/>
    </source>
</evidence>
<evidence type="ECO:0000313" key="28">
    <source>
        <dbReference type="EMBL" id="KAL3785342.1"/>
    </source>
</evidence>
<dbReference type="InterPro" id="IPR001341">
    <property type="entry name" value="Asp_kinase"/>
</dbReference>
<evidence type="ECO:0000256" key="17">
    <source>
        <dbReference type="ARBA" id="ARBA00023027"/>
    </source>
</evidence>
<keyword evidence="15" id="KW-0521">NADP</keyword>
<dbReference type="Gene3D" id="3.30.2130.10">
    <property type="entry name" value="VC0802-like"/>
    <property type="match status" value="1"/>
</dbReference>
<evidence type="ECO:0000256" key="11">
    <source>
        <dbReference type="ARBA" id="ARBA00022723"/>
    </source>
</evidence>
<evidence type="ECO:0000256" key="9">
    <source>
        <dbReference type="ARBA" id="ARBA00022679"/>
    </source>
</evidence>
<evidence type="ECO:0000256" key="13">
    <source>
        <dbReference type="ARBA" id="ARBA00022777"/>
    </source>
</evidence>
<comment type="pathway">
    <text evidence="2">Amino-acid biosynthesis; L-methionine biosynthesis via de novo pathway; L-homoserine from L-aspartate: step 1/3.</text>
</comment>
<dbReference type="Gene3D" id="3.30.360.10">
    <property type="entry name" value="Dihydrodipicolinate Reductase, domain 2"/>
    <property type="match status" value="1"/>
</dbReference>
<evidence type="ECO:0000256" key="7">
    <source>
        <dbReference type="ARBA" id="ARBA00010046"/>
    </source>
</evidence>
<dbReference type="GO" id="GO:0005524">
    <property type="term" value="F:ATP binding"/>
    <property type="evidence" value="ECO:0007669"/>
    <property type="project" value="UniProtKB-KW"/>
</dbReference>
<feature type="domain" description="Aspartate/homoserine dehydrogenase NAD-binding" evidence="26">
    <location>
        <begin position="630"/>
        <end position="692"/>
    </location>
</feature>
<keyword evidence="16" id="KW-0560">Oxidoreductase</keyword>
<dbReference type="SUPFAM" id="SSF53633">
    <property type="entry name" value="Carbamate kinase-like"/>
    <property type="match status" value="1"/>
</dbReference>
<dbReference type="InterPro" id="IPR001342">
    <property type="entry name" value="HDH_cat"/>
</dbReference>
<evidence type="ECO:0000256" key="18">
    <source>
        <dbReference type="ARBA" id="ARBA00023053"/>
    </source>
</evidence>
<dbReference type="InterPro" id="IPR036393">
    <property type="entry name" value="AceGlu_kinase-like_sf"/>
</dbReference>
<dbReference type="InterPro" id="IPR001048">
    <property type="entry name" value="Asp/Glu/Uridylate_kinase"/>
</dbReference>
<dbReference type="Gene3D" id="3.40.1160.10">
    <property type="entry name" value="Acetylglutamate kinase-like"/>
    <property type="match status" value="1"/>
</dbReference>
<dbReference type="GO" id="GO:0009088">
    <property type="term" value="P:threonine biosynthetic process"/>
    <property type="evidence" value="ECO:0007669"/>
    <property type="project" value="UniProtKB-KW"/>
</dbReference>
<evidence type="ECO:0000256" key="21">
    <source>
        <dbReference type="ARBA" id="ARBA00044938"/>
    </source>
</evidence>
<reference evidence="28 29" key="1">
    <citation type="submission" date="2024-10" db="EMBL/GenBank/DDBJ databases">
        <title>Updated reference genomes for cyclostephanoid diatoms.</title>
        <authorList>
            <person name="Roberts W.R."/>
            <person name="Alverson A.J."/>
        </authorList>
    </citation>
    <scope>NUCLEOTIDE SEQUENCE [LARGE SCALE GENOMIC DNA]</scope>
    <source>
        <strain evidence="28 29">AJA010-31</strain>
    </source>
</reference>
<name>A0ABD3PCE5_9STRA</name>
<organism evidence="28 29">
    <name type="scientific">Cyclotella atomus</name>
    <dbReference type="NCBI Taxonomy" id="382360"/>
    <lineage>
        <taxon>Eukaryota</taxon>
        <taxon>Sar</taxon>
        <taxon>Stramenopiles</taxon>
        <taxon>Ochrophyta</taxon>
        <taxon>Bacillariophyta</taxon>
        <taxon>Coscinodiscophyceae</taxon>
        <taxon>Thalassiosirophycidae</taxon>
        <taxon>Stephanodiscales</taxon>
        <taxon>Stephanodiscaceae</taxon>
        <taxon>Cyclotella</taxon>
    </lineage>
</organism>
<dbReference type="InterPro" id="IPR005106">
    <property type="entry name" value="Asp/hSer_DH_NAD-bd"/>
</dbReference>
<evidence type="ECO:0000313" key="29">
    <source>
        <dbReference type="Proteomes" id="UP001530400"/>
    </source>
</evidence>
<dbReference type="SUPFAM" id="SSF51735">
    <property type="entry name" value="NAD(P)-binding Rossmann-fold domains"/>
    <property type="match status" value="1"/>
</dbReference>
<accession>A0ABD3PCE5</accession>
<dbReference type="InterPro" id="IPR011147">
    <property type="entry name" value="Bifunc_Aspkin/hSer_DH"/>
</dbReference>
<comment type="catalytic activity">
    <reaction evidence="22">
        <text>L-aspartate + ATP = 4-phospho-L-aspartate + ADP</text>
        <dbReference type="Rhea" id="RHEA:23776"/>
        <dbReference type="ChEBI" id="CHEBI:29991"/>
        <dbReference type="ChEBI" id="CHEBI:30616"/>
        <dbReference type="ChEBI" id="CHEBI:57535"/>
        <dbReference type="ChEBI" id="CHEBI:456216"/>
        <dbReference type="EC" id="2.7.2.4"/>
    </reaction>
    <physiologicalReaction direction="left-to-right" evidence="22">
        <dbReference type="Rhea" id="RHEA:23777"/>
    </physiologicalReaction>
</comment>
<keyword evidence="10" id="KW-0791">Threonine biosynthesis</keyword>
<evidence type="ECO:0000256" key="19">
    <source>
        <dbReference type="ARBA" id="ARBA00023167"/>
    </source>
</evidence>
<evidence type="ECO:0008006" key="30">
    <source>
        <dbReference type="Google" id="ProtNLM"/>
    </source>
</evidence>
<dbReference type="FunFam" id="3.30.2130.10:FF:000001">
    <property type="entry name" value="Bifunctional aspartokinase/homoserine dehydrogenase"/>
    <property type="match status" value="1"/>
</dbReference>
<keyword evidence="20" id="KW-0511">Multifunctional enzyme</keyword>
<keyword evidence="12" id="KW-0547">Nucleotide-binding</keyword>
<evidence type="ECO:0000259" key="27">
    <source>
        <dbReference type="Pfam" id="PF22468"/>
    </source>
</evidence>
<dbReference type="Pfam" id="PF00742">
    <property type="entry name" value="Homoserine_dh"/>
    <property type="match status" value="1"/>
</dbReference>
<evidence type="ECO:0000256" key="15">
    <source>
        <dbReference type="ARBA" id="ARBA00022857"/>
    </source>
</evidence>
<comment type="pathway">
    <text evidence="4">Amino-acid biosynthesis; L-methionine biosynthesis via de novo pathway; L-homoserine from L-aspartate: step 3/3.</text>
</comment>
<dbReference type="PANTHER" id="PTHR43070">
    <property type="match status" value="1"/>
</dbReference>
<comment type="pathway">
    <text evidence="5">Amino-acid biosynthesis; L-threonine biosynthesis; L-threonine from L-aspartate: step 1/5.</text>
</comment>
<dbReference type="Proteomes" id="UP001530400">
    <property type="component" value="Unassembled WGS sequence"/>
</dbReference>
<dbReference type="Gene3D" id="3.40.50.720">
    <property type="entry name" value="NAD(P)-binding Rossmann-like Domain"/>
    <property type="match status" value="1"/>
</dbReference>
<dbReference type="PROSITE" id="PS00324">
    <property type="entry name" value="ASPARTOKINASE"/>
    <property type="match status" value="1"/>
</dbReference>
<keyword evidence="29" id="KW-1185">Reference proteome</keyword>
<comment type="similarity">
    <text evidence="6">In the C-terminal section; belongs to the homoserine dehydrogenase family.</text>
</comment>
<comment type="caution">
    <text evidence="28">The sequence shown here is derived from an EMBL/GenBank/DDBJ whole genome shotgun (WGS) entry which is preliminary data.</text>
</comment>
<dbReference type="SUPFAM" id="SSF55347">
    <property type="entry name" value="Glyceraldehyde-3-phosphate dehydrogenase-like, C-terminal domain"/>
    <property type="match status" value="1"/>
</dbReference>
<dbReference type="Pfam" id="PF00696">
    <property type="entry name" value="AA_kinase"/>
    <property type="match status" value="1"/>
</dbReference>
<evidence type="ECO:0000256" key="23">
    <source>
        <dbReference type="ARBA" id="ARBA00048841"/>
    </source>
</evidence>
<comment type="similarity">
    <text evidence="7">In the N-terminal section; belongs to the aspartokinase family.</text>
</comment>
<keyword evidence="13" id="KW-0418">Kinase</keyword>
<evidence type="ECO:0000256" key="1">
    <source>
        <dbReference type="ARBA" id="ARBA00001920"/>
    </source>
</evidence>
<feature type="domain" description="Aspartate/glutamate/uridylate kinase" evidence="24">
    <location>
        <begin position="17"/>
        <end position="345"/>
    </location>
</feature>
<dbReference type="PANTHER" id="PTHR43070:SF5">
    <property type="entry name" value="HOMOSERINE DEHYDROGENASE"/>
    <property type="match status" value="1"/>
</dbReference>
<comment type="pathway">
    <text evidence="3">Amino-acid biosynthesis; L-threonine biosynthesis; L-threonine from L-aspartate: step 3/5.</text>
</comment>
<evidence type="ECO:0000256" key="8">
    <source>
        <dbReference type="ARBA" id="ARBA00022605"/>
    </source>
</evidence>
<evidence type="ECO:0000256" key="2">
    <source>
        <dbReference type="ARBA" id="ARBA00004986"/>
    </source>
</evidence>
<sequence>MSSLYEDLTPGFANHNWQVHKFGGTSVADSNCFLQVAKIIEDQLLDDNVPTDASKHHLAIVLSAMGGKPKVTDLLLGAVRYASLRDHEQVSKQLSAVLEKHRECLEELFCEEQDREEKERLTGVIEEGLEDIRDILKTVSLMKWEAERISEVVSGYGELYSTQILTSLLKRRSQQRYNSVSHTKHIHHEFVYIDARRVITIDEDVIQDGVVVWHTSEEKFKQIFDDEMAKLVAAGCDSTTVLHFVITGYVAININGVAVTLKRDGSDYSAAIMGKILRANSISIWTDVDGVLSADPRRVPLANVIPEVSFDEAMELAYFGAKVIHPKTMQPAVSCEPQIPIYIRNTFRPELRGTRIFNSSTTTKHKDKVVCGFSSVEGMALINVEGSGLVGIRGVDKRIFGVLEYHNVNVALVSQAISEHSCTFATREDQAELAKRVIEEEFGKELKLSHISSIDIRAPVSIIAAVGDGMVDTTGVAGRFFSSLGGAKINVLAIAQGSSERNISAVVWSSESTRALRAVHAAFNLSNMTARVGVIGMSEVGASLLRLLESEREALKSNFDLDVQVCMVCPNVGSDEIISLKNDDTQSEAQSITIGAVERAKRGPSDKAKTSFADEQLAVASKGGLSNVFDTVFRNECTLHAIFDCTNDEIVSRYHADWLRAGIDVITANNRGLSGPKHQREDIKEAEKWNGKQSGVYMRETVVAGGLPIINTLRSLLHSGDKIRRIDGIFTVVKSYVMYRISPPPNASHCSQFDVNSTDGVFEGDMKAYVGKACSFSQAVREAIELGLTEDDPALDLSQEYAARVLMSLARELGMDQENETDDITRNSDVLVGIHSSLDFQNLPPYIDEQVQKRVDDAKAKGCVLRSIGSIDVKTKSIQIRILEGKCLTSNVLVL</sequence>
<proteinExistence type="inferred from homology"/>
<evidence type="ECO:0000256" key="14">
    <source>
        <dbReference type="ARBA" id="ARBA00022840"/>
    </source>
</evidence>
<dbReference type="AlphaFoldDB" id="A0ABD3PCE5"/>
<dbReference type="InterPro" id="IPR018042">
    <property type="entry name" value="Aspartate_kinase_CS"/>
</dbReference>
<dbReference type="GO" id="GO:0004412">
    <property type="term" value="F:homoserine dehydrogenase activity"/>
    <property type="evidence" value="ECO:0007669"/>
    <property type="project" value="UniProtKB-EC"/>
</dbReference>
<dbReference type="GO" id="GO:0004072">
    <property type="term" value="F:aspartate kinase activity"/>
    <property type="evidence" value="ECO:0007669"/>
    <property type="project" value="UniProtKB-EC"/>
</dbReference>
<dbReference type="InterPro" id="IPR036291">
    <property type="entry name" value="NAD(P)-bd_dom_sf"/>
</dbReference>
<comment type="catalytic activity">
    <reaction evidence="23">
        <text>L-homoserine + NADP(+) = L-aspartate 4-semialdehyde + NADPH + H(+)</text>
        <dbReference type="Rhea" id="RHEA:15761"/>
        <dbReference type="ChEBI" id="CHEBI:15378"/>
        <dbReference type="ChEBI" id="CHEBI:57476"/>
        <dbReference type="ChEBI" id="CHEBI:57783"/>
        <dbReference type="ChEBI" id="CHEBI:58349"/>
        <dbReference type="ChEBI" id="CHEBI:537519"/>
        <dbReference type="EC" id="1.1.1.3"/>
    </reaction>
    <physiologicalReaction direction="right-to-left" evidence="23">
        <dbReference type="Rhea" id="RHEA:15763"/>
    </physiologicalReaction>
</comment>